<dbReference type="EMBL" id="CP023737">
    <property type="protein sequence ID" value="ATQ66998.1"/>
    <property type="molecule type" value="Genomic_DNA"/>
</dbReference>
<dbReference type="GO" id="GO:0015628">
    <property type="term" value="P:protein secretion by the type II secretion system"/>
    <property type="evidence" value="ECO:0007669"/>
    <property type="project" value="TreeGrafter"/>
</dbReference>
<dbReference type="InterPro" id="IPR051675">
    <property type="entry name" value="Endo/Exo/Phosphatase_dom_1"/>
</dbReference>
<evidence type="ECO:0000256" key="1">
    <source>
        <dbReference type="SAM" id="SignalP"/>
    </source>
</evidence>
<evidence type="ECO:0000313" key="3">
    <source>
        <dbReference type="Proteomes" id="UP000230709"/>
    </source>
</evidence>
<dbReference type="GO" id="GO:0015627">
    <property type="term" value="C:type II protein secretion system complex"/>
    <property type="evidence" value="ECO:0007669"/>
    <property type="project" value="TreeGrafter"/>
</dbReference>
<dbReference type="Gene3D" id="1.10.150.320">
    <property type="entry name" value="Photosystem II 12 kDa extrinsic protein"/>
    <property type="match status" value="1"/>
</dbReference>
<dbReference type="Pfam" id="PF12836">
    <property type="entry name" value="HHH_3"/>
    <property type="match status" value="1"/>
</dbReference>
<protein>
    <submittedName>
        <fullName evidence="2">DNA-binding protein</fullName>
    </submittedName>
</protein>
<evidence type="ECO:0000313" key="2">
    <source>
        <dbReference type="EMBL" id="ATQ66998.1"/>
    </source>
</evidence>
<dbReference type="STRING" id="595536.GCA_000178815_04522"/>
<dbReference type="AlphaFoldDB" id="A0A2D2CW31"/>
<keyword evidence="3" id="KW-1185">Reference proteome</keyword>
<accession>A0A2D2CW31</accession>
<dbReference type="GO" id="GO:0003677">
    <property type="term" value="F:DNA binding"/>
    <property type="evidence" value="ECO:0007669"/>
    <property type="project" value="UniProtKB-KW"/>
</dbReference>
<sequence>MRLFLRFAMVALALGWGAGVLAQALQPSAPAPSVAPAPAKPAAPAEELLDINSATVEELDVLPGVGPARAAAIVKGRPYRGKDELHRKKIIPKAVYDKIKDKIIARQK</sequence>
<dbReference type="PANTHER" id="PTHR21180">
    <property type="entry name" value="ENDONUCLEASE/EXONUCLEASE/PHOSPHATASE FAMILY DOMAIN-CONTAINING PROTEIN 1"/>
    <property type="match status" value="1"/>
</dbReference>
<feature type="chain" id="PRO_5013675894" evidence="1">
    <location>
        <begin position="23"/>
        <end position="108"/>
    </location>
</feature>
<organism evidence="2 3">
    <name type="scientific">Methylosinus trichosporium (strain ATCC 35070 / NCIMB 11131 / UNIQEM 75 / OB3b)</name>
    <dbReference type="NCBI Taxonomy" id="595536"/>
    <lineage>
        <taxon>Bacteria</taxon>
        <taxon>Pseudomonadati</taxon>
        <taxon>Pseudomonadota</taxon>
        <taxon>Alphaproteobacteria</taxon>
        <taxon>Hyphomicrobiales</taxon>
        <taxon>Methylocystaceae</taxon>
        <taxon>Methylosinus</taxon>
    </lineage>
</organism>
<dbReference type="Proteomes" id="UP000230709">
    <property type="component" value="Chromosome"/>
</dbReference>
<dbReference type="SUPFAM" id="SSF81585">
    <property type="entry name" value="PsbU/PolX domain-like"/>
    <property type="match status" value="1"/>
</dbReference>
<keyword evidence="1" id="KW-0732">Signal</keyword>
<dbReference type="KEGG" id="mtw:CQW49_03195"/>
<keyword evidence="2" id="KW-0238">DNA-binding</keyword>
<feature type="signal peptide" evidence="1">
    <location>
        <begin position="1"/>
        <end position="22"/>
    </location>
</feature>
<proteinExistence type="predicted"/>
<reference evidence="3" key="1">
    <citation type="submission" date="2017-10" db="EMBL/GenBank/DDBJ databases">
        <title>Completed PacBio SMRT sequence of Methylosinus trichosporium OB3b reveals presence of a third large plasmid.</title>
        <authorList>
            <person name="Charles T.C."/>
            <person name="Lynch M.D.J."/>
            <person name="Heil J.R."/>
            <person name="Cheng J."/>
        </authorList>
    </citation>
    <scope>NUCLEOTIDE SEQUENCE [LARGE SCALE GENOMIC DNA]</scope>
    <source>
        <strain evidence="3">OB3b</strain>
    </source>
</reference>
<name>A0A2D2CW31_METT3</name>
<dbReference type="RefSeq" id="WP_003610978.1">
    <property type="nucleotide sequence ID" value="NZ_ADVE02000001.1"/>
</dbReference>
<dbReference type="PANTHER" id="PTHR21180:SF32">
    <property type="entry name" value="ENDONUCLEASE_EXONUCLEASE_PHOSPHATASE FAMILY DOMAIN-CONTAINING PROTEIN 1"/>
    <property type="match status" value="1"/>
</dbReference>
<gene>
    <name evidence="2" type="ORF">CQW49_03195</name>
</gene>